<dbReference type="InterPro" id="IPR027417">
    <property type="entry name" value="P-loop_NTPase"/>
</dbReference>
<dbReference type="GO" id="GO:0052381">
    <property type="term" value="F:tRNA dimethylallyltransferase activity"/>
    <property type="evidence" value="ECO:0007669"/>
    <property type="project" value="UniProtKB-UniRule"/>
</dbReference>
<evidence type="ECO:0000256" key="3">
    <source>
        <dbReference type="ARBA" id="ARBA00005842"/>
    </source>
</evidence>
<dbReference type="GO" id="GO:0006400">
    <property type="term" value="P:tRNA modification"/>
    <property type="evidence" value="ECO:0007669"/>
    <property type="project" value="TreeGrafter"/>
</dbReference>
<dbReference type="EMBL" id="AZAC01000056">
    <property type="protein sequence ID" value="KIX11435.1"/>
    <property type="molecule type" value="Genomic_DNA"/>
</dbReference>
<keyword evidence="4 10" id="KW-0808">Transferase</keyword>
<reference evidence="14 15" key="1">
    <citation type="submission" date="2013-11" db="EMBL/GenBank/DDBJ databases">
        <title>Metagenomic analysis of a methanogenic consortium involved in long chain n-alkane degradation.</title>
        <authorList>
            <person name="Davidova I.A."/>
            <person name="Callaghan A.V."/>
            <person name="Wawrik B."/>
            <person name="Pruitt S."/>
            <person name="Marks C."/>
            <person name="Duncan K.E."/>
            <person name="Suflita J.M."/>
        </authorList>
    </citation>
    <scope>NUCLEOTIDE SEQUENCE [LARGE SCALE GENOMIC DNA]</scope>
    <source>
        <strain evidence="14 15">SPR</strain>
    </source>
</reference>
<dbReference type="PATRIC" id="fig|1429043.3.peg.5198"/>
<dbReference type="GO" id="GO:0005524">
    <property type="term" value="F:ATP binding"/>
    <property type="evidence" value="ECO:0007669"/>
    <property type="project" value="UniProtKB-UniRule"/>
</dbReference>
<dbReference type="Gene3D" id="1.10.20.140">
    <property type="match status" value="1"/>
</dbReference>
<dbReference type="NCBIfam" id="TIGR00174">
    <property type="entry name" value="miaA"/>
    <property type="match status" value="1"/>
</dbReference>
<comment type="function">
    <text evidence="2 10 12">Catalyzes the transfer of a dimethylallyl group onto the adenine at position 37 in tRNAs that read codons beginning with uridine, leading to the formation of N6-(dimethylallyl)adenosine (i(6)A).</text>
</comment>
<dbReference type="FunCoup" id="A0A0D2JPM9">
    <property type="interactions" value="498"/>
</dbReference>
<evidence type="ECO:0000256" key="12">
    <source>
        <dbReference type="RuleBase" id="RU003784"/>
    </source>
</evidence>
<keyword evidence="7 10" id="KW-0067">ATP-binding</keyword>
<dbReference type="PANTHER" id="PTHR11088">
    <property type="entry name" value="TRNA DIMETHYLALLYLTRANSFERASE"/>
    <property type="match status" value="1"/>
</dbReference>
<gene>
    <name evidence="10" type="primary">miaA</name>
    <name evidence="14" type="ORF">X474_24565</name>
</gene>
<protein>
    <recommendedName>
        <fullName evidence="10">tRNA dimethylallyltransferase</fullName>
        <ecNumber evidence="10">2.5.1.75</ecNumber>
    </recommendedName>
    <alternativeName>
        <fullName evidence="10">Dimethylallyl diphosphate:tRNA dimethylallyltransferase</fullName>
        <shortName evidence="10">DMAPP:tRNA dimethylallyltransferase</shortName>
        <shortName evidence="10">DMATase</shortName>
    </alternativeName>
    <alternativeName>
        <fullName evidence="10">Isopentenyl-diphosphate:tRNA isopentenyltransferase</fullName>
        <shortName evidence="10">IPP transferase</shortName>
        <shortName evidence="10">IPPT</shortName>
        <shortName evidence="10">IPTase</shortName>
    </alternativeName>
</protein>
<evidence type="ECO:0000256" key="1">
    <source>
        <dbReference type="ARBA" id="ARBA00001946"/>
    </source>
</evidence>
<dbReference type="InParanoid" id="A0A0D2JPM9"/>
<accession>A0A0D2JPM9</accession>
<evidence type="ECO:0000256" key="11">
    <source>
        <dbReference type="RuleBase" id="RU003783"/>
    </source>
</evidence>
<dbReference type="RefSeq" id="WP_044352033.1">
    <property type="nucleotide sequence ID" value="NZ_AZAC01000056.1"/>
</dbReference>
<evidence type="ECO:0000256" key="10">
    <source>
        <dbReference type="HAMAP-Rule" id="MF_00185"/>
    </source>
</evidence>
<comment type="catalytic activity">
    <reaction evidence="9 10 11">
        <text>adenosine(37) in tRNA + dimethylallyl diphosphate = N(6)-dimethylallyladenosine(37) in tRNA + diphosphate</text>
        <dbReference type="Rhea" id="RHEA:26482"/>
        <dbReference type="Rhea" id="RHEA-COMP:10162"/>
        <dbReference type="Rhea" id="RHEA-COMP:10375"/>
        <dbReference type="ChEBI" id="CHEBI:33019"/>
        <dbReference type="ChEBI" id="CHEBI:57623"/>
        <dbReference type="ChEBI" id="CHEBI:74411"/>
        <dbReference type="ChEBI" id="CHEBI:74415"/>
        <dbReference type="EC" id="2.5.1.75"/>
    </reaction>
</comment>
<dbReference type="InterPro" id="IPR039657">
    <property type="entry name" value="Dimethylallyltransferase"/>
</dbReference>
<evidence type="ECO:0000256" key="8">
    <source>
        <dbReference type="ARBA" id="ARBA00022842"/>
    </source>
</evidence>
<comment type="caution">
    <text evidence="14">The sequence shown here is derived from an EMBL/GenBank/DDBJ whole genome shotgun (WGS) entry which is preliminary data.</text>
</comment>
<feature type="region of interest" description="Interaction with substrate tRNA" evidence="10">
    <location>
        <begin position="161"/>
        <end position="165"/>
    </location>
</feature>
<evidence type="ECO:0000256" key="4">
    <source>
        <dbReference type="ARBA" id="ARBA00022679"/>
    </source>
</evidence>
<evidence type="ECO:0000256" key="6">
    <source>
        <dbReference type="ARBA" id="ARBA00022741"/>
    </source>
</evidence>
<dbReference type="SUPFAM" id="SSF52540">
    <property type="entry name" value="P-loop containing nucleoside triphosphate hydrolases"/>
    <property type="match status" value="2"/>
</dbReference>
<evidence type="ECO:0000313" key="15">
    <source>
        <dbReference type="Proteomes" id="UP000032233"/>
    </source>
</evidence>
<dbReference type="Proteomes" id="UP000032233">
    <property type="component" value="Unassembled WGS sequence"/>
</dbReference>
<comment type="similarity">
    <text evidence="3 10 13">Belongs to the IPP transferase family.</text>
</comment>
<dbReference type="EC" id="2.5.1.75" evidence="10"/>
<dbReference type="FunFam" id="1.10.20.140:FF:000001">
    <property type="entry name" value="tRNA dimethylallyltransferase"/>
    <property type="match status" value="1"/>
</dbReference>
<comment type="caution">
    <text evidence="10">Lacks conserved residue(s) required for the propagation of feature annotation.</text>
</comment>
<feature type="site" description="Interaction with substrate tRNA" evidence="10">
    <location>
        <position position="103"/>
    </location>
</feature>
<sequence length="309" mass="34658">MTDQNALMVLVGPTAVGKTSACVKLCRSFGAEVVGADSVQIYRRLDIGSAKPTLAEQALAPHHMVDVVDPDEPFDAARYVEMADRVIADLHQRGRRALVAGGTGLYIKALLHGLVPAPEVDPALRAELRREWEDKGLDFMHGKLCRLDPGAGERIHKNDRQRVLRALEVCIQTGRPFSERQTGHGFQKDRYKHLMVGLIRPREELFQRIAERSRLMWENGFVEEVRGLLDSGVPPDAKSLKTLGYRQVVAMLTGQIGSDEALEQTIRDTRAYAKRQLTWFKGMKNIHWHAPDDLEAIADKASEIWPIQV</sequence>
<keyword evidence="5 10" id="KW-0819">tRNA processing</keyword>
<dbReference type="InterPro" id="IPR018022">
    <property type="entry name" value="IPT"/>
</dbReference>
<dbReference type="Gene3D" id="3.40.50.300">
    <property type="entry name" value="P-loop containing nucleotide triphosphate hydrolases"/>
    <property type="match status" value="1"/>
</dbReference>
<organism evidence="14 15">
    <name type="scientific">Dethiosulfatarculus sandiegensis</name>
    <dbReference type="NCBI Taxonomy" id="1429043"/>
    <lineage>
        <taxon>Bacteria</taxon>
        <taxon>Pseudomonadati</taxon>
        <taxon>Thermodesulfobacteriota</taxon>
        <taxon>Desulfarculia</taxon>
        <taxon>Desulfarculales</taxon>
        <taxon>Desulfarculaceae</taxon>
        <taxon>Dethiosulfatarculus</taxon>
    </lineage>
</organism>
<comment type="cofactor">
    <cofactor evidence="1 10">
        <name>Mg(2+)</name>
        <dbReference type="ChEBI" id="CHEBI:18420"/>
    </cofactor>
</comment>
<evidence type="ECO:0000256" key="2">
    <source>
        <dbReference type="ARBA" id="ARBA00003213"/>
    </source>
</evidence>
<evidence type="ECO:0000256" key="9">
    <source>
        <dbReference type="ARBA" id="ARBA00049563"/>
    </source>
</evidence>
<comment type="subunit">
    <text evidence="10">Monomer.</text>
</comment>
<evidence type="ECO:0000256" key="13">
    <source>
        <dbReference type="RuleBase" id="RU003785"/>
    </source>
</evidence>
<feature type="binding site" evidence="10">
    <location>
        <begin position="12"/>
        <end position="19"/>
    </location>
    <ligand>
        <name>ATP</name>
        <dbReference type="ChEBI" id="CHEBI:30616"/>
    </ligand>
</feature>
<evidence type="ECO:0000313" key="14">
    <source>
        <dbReference type="EMBL" id="KIX11435.1"/>
    </source>
</evidence>
<name>A0A0D2JPM9_9BACT</name>
<keyword evidence="6 10" id="KW-0547">Nucleotide-binding</keyword>
<dbReference type="Pfam" id="PF01715">
    <property type="entry name" value="IPPT"/>
    <property type="match status" value="1"/>
</dbReference>
<feature type="binding site" evidence="10">
    <location>
        <begin position="14"/>
        <end position="19"/>
    </location>
    <ligand>
        <name>substrate</name>
    </ligand>
</feature>
<keyword evidence="8 10" id="KW-0460">Magnesium</keyword>
<keyword evidence="15" id="KW-1185">Reference proteome</keyword>
<dbReference type="AlphaFoldDB" id="A0A0D2JPM9"/>
<feature type="region of interest" description="Interaction with substrate tRNA" evidence="10">
    <location>
        <begin position="37"/>
        <end position="40"/>
    </location>
</feature>
<dbReference type="STRING" id="1429043.X474_24565"/>
<proteinExistence type="inferred from homology"/>
<dbReference type="HAMAP" id="MF_00185">
    <property type="entry name" value="IPP_trans"/>
    <property type="match status" value="1"/>
</dbReference>
<dbReference type="PANTHER" id="PTHR11088:SF60">
    <property type="entry name" value="TRNA DIMETHYLALLYLTRANSFERASE"/>
    <property type="match status" value="1"/>
</dbReference>
<evidence type="ECO:0000256" key="7">
    <source>
        <dbReference type="ARBA" id="ARBA00022840"/>
    </source>
</evidence>
<feature type="site" description="Interaction with substrate tRNA" evidence="10">
    <location>
        <position position="125"/>
    </location>
</feature>
<evidence type="ECO:0000256" key="5">
    <source>
        <dbReference type="ARBA" id="ARBA00022694"/>
    </source>
</evidence>